<dbReference type="Proteomes" id="UP000305067">
    <property type="component" value="Unassembled WGS sequence"/>
</dbReference>
<keyword evidence="3" id="KW-1185">Reference proteome</keyword>
<sequence length="780" mass="83646">MDDDDDNGSLFGSPPSTPSRGKSPELALPKGPSSGSAQNVGTIALPGSQHCSELPMNPLALSSRLATYEVASPRPPAAYTPPRTSSSASTPIPSRPSSALSATRPKKSTKRTKPQKTATPRPEPPPIVLPDGPLPPNFLRSQSALLGTAGLVAGLHPSHLSVPRGSSSRNPIVLDDKETTTRPQLRRRKTNPTVSDALLSVPSHQEVVRVLVAQKDIFPVLKGILKLATEDPTLFSGLERRNAPFDMTNSPPREQPAGPSKKKRKLDHVPAGADDWDVPFPFAEGYGPQSYRRDWKRERAKQLASQLMSLIKDAIRIAAIKSYWKQRMFESQLAAPLQVGSSYGATSSGSSREPTPFVFSSSPTPSTPTTQNQDQGLDQLVSSLLSAVPGQNALPHQGALSQLAPEGNPAPFADIFQDLDTAQSDQSMLDTWMSILNTFPASQDGFPLPDTPALGVEPFLGDDLTMPVDDTLSSTPAPTLQQDFSHYDYNISPSHFQHTPTSFAQHQHSSSHPAIDFNSMQIDSFPPSETEATLAATSTSLPSLASTSTSSGLLSTSSTLMDIDENIDPALYQLSGDAGEAGEGKNTGKTSGSALKLSLPSDFGGPQGEDHLQPALSPGLSSASSALYTPISATQELGPPPEIFTHSTLPLEDPYSRAPSYNPWELPSYSTLFQEVGRMLGCLMFNLYVSTANGDGMEPQQKQQLAGSGTASRYTSLPVPKPRKGAKQTTSRNDGLDTASVLERARARRMQLRVQLEEAKVKLWEVMMEGNALNYLHQHS</sequence>
<protein>
    <submittedName>
        <fullName evidence="2">Uncharacterized protein</fullName>
    </submittedName>
</protein>
<feature type="region of interest" description="Disordered" evidence="1">
    <location>
        <begin position="72"/>
        <end position="128"/>
    </location>
</feature>
<feature type="region of interest" description="Disordered" evidence="1">
    <location>
        <begin position="1"/>
        <end position="56"/>
    </location>
</feature>
<feature type="region of interest" description="Disordered" evidence="1">
    <location>
        <begin position="697"/>
        <end position="739"/>
    </location>
</feature>
<dbReference type="OrthoDB" id="3264780at2759"/>
<gene>
    <name evidence="2" type="ORF">BDV98DRAFT_348707</name>
</gene>
<evidence type="ECO:0000256" key="1">
    <source>
        <dbReference type="SAM" id="MobiDB-lite"/>
    </source>
</evidence>
<feature type="region of interest" description="Disordered" evidence="1">
    <location>
        <begin position="241"/>
        <end position="270"/>
    </location>
</feature>
<dbReference type="EMBL" id="ML178819">
    <property type="protein sequence ID" value="TFL03817.1"/>
    <property type="molecule type" value="Genomic_DNA"/>
</dbReference>
<feature type="compositionally biased region" description="Low complexity" evidence="1">
    <location>
        <begin position="80"/>
        <end position="99"/>
    </location>
</feature>
<feature type="compositionally biased region" description="Polar residues" evidence="1">
    <location>
        <begin position="700"/>
        <end position="715"/>
    </location>
</feature>
<feature type="compositionally biased region" description="Low complexity" evidence="1">
    <location>
        <begin position="527"/>
        <end position="554"/>
    </location>
</feature>
<feature type="region of interest" description="Disordered" evidence="1">
    <location>
        <begin position="498"/>
        <end position="554"/>
    </location>
</feature>
<feature type="region of interest" description="Disordered" evidence="1">
    <location>
        <begin position="340"/>
        <end position="374"/>
    </location>
</feature>
<feature type="compositionally biased region" description="Polar residues" evidence="1">
    <location>
        <begin position="498"/>
        <end position="522"/>
    </location>
</feature>
<feature type="compositionally biased region" description="Low complexity" evidence="1">
    <location>
        <begin position="340"/>
        <end position="370"/>
    </location>
</feature>
<accession>A0A5C3QQH9</accession>
<dbReference type="STRING" id="1884261.A0A5C3QQH9"/>
<name>A0A5C3QQH9_9AGAR</name>
<reference evidence="2 3" key="1">
    <citation type="journal article" date="2019" name="Nat. Ecol. Evol.">
        <title>Megaphylogeny resolves global patterns of mushroom evolution.</title>
        <authorList>
            <person name="Varga T."/>
            <person name="Krizsan K."/>
            <person name="Foldi C."/>
            <person name="Dima B."/>
            <person name="Sanchez-Garcia M."/>
            <person name="Sanchez-Ramirez S."/>
            <person name="Szollosi G.J."/>
            <person name="Szarkandi J.G."/>
            <person name="Papp V."/>
            <person name="Albert L."/>
            <person name="Andreopoulos W."/>
            <person name="Angelini C."/>
            <person name="Antonin V."/>
            <person name="Barry K.W."/>
            <person name="Bougher N.L."/>
            <person name="Buchanan P."/>
            <person name="Buyck B."/>
            <person name="Bense V."/>
            <person name="Catcheside P."/>
            <person name="Chovatia M."/>
            <person name="Cooper J."/>
            <person name="Damon W."/>
            <person name="Desjardin D."/>
            <person name="Finy P."/>
            <person name="Geml J."/>
            <person name="Haridas S."/>
            <person name="Hughes K."/>
            <person name="Justo A."/>
            <person name="Karasinski D."/>
            <person name="Kautmanova I."/>
            <person name="Kiss B."/>
            <person name="Kocsube S."/>
            <person name="Kotiranta H."/>
            <person name="LaButti K.M."/>
            <person name="Lechner B.E."/>
            <person name="Liimatainen K."/>
            <person name="Lipzen A."/>
            <person name="Lukacs Z."/>
            <person name="Mihaltcheva S."/>
            <person name="Morgado L.N."/>
            <person name="Niskanen T."/>
            <person name="Noordeloos M.E."/>
            <person name="Ohm R.A."/>
            <person name="Ortiz-Santana B."/>
            <person name="Ovrebo C."/>
            <person name="Racz N."/>
            <person name="Riley R."/>
            <person name="Savchenko A."/>
            <person name="Shiryaev A."/>
            <person name="Soop K."/>
            <person name="Spirin V."/>
            <person name="Szebenyi C."/>
            <person name="Tomsovsky M."/>
            <person name="Tulloss R.E."/>
            <person name="Uehling J."/>
            <person name="Grigoriev I.V."/>
            <person name="Vagvolgyi C."/>
            <person name="Papp T."/>
            <person name="Martin F.M."/>
            <person name="Miettinen O."/>
            <person name="Hibbett D.S."/>
            <person name="Nagy L.G."/>
        </authorList>
    </citation>
    <scope>NUCLEOTIDE SEQUENCE [LARGE SCALE GENOMIC DNA]</scope>
    <source>
        <strain evidence="2 3">CBS 309.79</strain>
    </source>
</reference>
<evidence type="ECO:0000313" key="3">
    <source>
        <dbReference type="Proteomes" id="UP000305067"/>
    </source>
</evidence>
<dbReference type="AlphaFoldDB" id="A0A5C3QQH9"/>
<proteinExistence type="predicted"/>
<evidence type="ECO:0000313" key="2">
    <source>
        <dbReference type="EMBL" id="TFL03817.1"/>
    </source>
</evidence>
<organism evidence="2 3">
    <name type="scientific">Pterulicium gracile</name>
    <dbReference type="NCBI Taxonomy" id="1884261"/>
    <lineage>
        <taxon>Eukaryota</taxon>
        <taxon>Fungi</taxon>
        <taxon>Dikarya</taxon>
        <taxon>Basidiomycota</taxon>
        <taxon>Agaricomycotina</taxon>
        <taxon>Agaricomycetes</taxon>
        <taxon>Agaricomycetidae</taxon>
        <taxon>Agaricales</taxon>
        <taxon>Pleurotineae</taxon>
        <taxon>Pterulaceae</taxon>
        <taxon>Pterulicium</taxon>
    </lineage>
</organism>
<feature type="region of interest" description="Disordered" evidence="1">
    <location>
        <begin position="575"/>
        <end position="618"/>
    </location>
</feature>
<feature type="compositionally biased region" description="Basic residues" evidence="1">
    <location>
        <begin position="104"/>
        <end position="114"/>
    </location>
</feature>